<dbReference type="SUPFAM" id="SSF53448">
    <property type="entry name" value="Nucleotide-diphospho-sugar transferases"/>
    <property type="match status" value="1"/>
</dbReference>
<evidence type="ECO:0000259" key="1">
    <source>
        <dbReference type="Pfam" id="PF00535"/>
    </source>
</evidence>
<gene>
    <name evidence="2" type="primary">wbbL</name>
    <name evidence="2" type="ORF">NCTC12020_01819</name>
</gene>
<evidence type="ECO:0000313" key="3">
    <source>
        <dbReference type="Proteomes" id="UP000255367"/>
    </source>
</evidence>
<reference evidence="2 3" key="1">
    <citation type="submission" date="2018-06" db="EMBL/GenBank/DDBJ databases">
        <authorList>
            <consortium name="Pathogen Informatics"/>
            <person name="Doyle S."/>
        </authorList>
    </citation>
    <scope>NUCLEOTIDE SEQUENCE [LARGE SCALE GENOMIC DNA]</scope>
    <source>
        <strain evidence="2 3">NCTC12020</strain>
    </source>
</reference>
<dbReference type="EC" id="2.4.-.-" evidence="2"/>
<accession>A0A380NPB4</accession>
<dbReference type="InterPro" id="IPR001173">
    <property type="entry name" value="Glyco_trans_2-like"/>
</dbReference>
<dbReference type="OrthoDB" id="9813495at2"/>
<dbReference type="PANTHER" id="PTHR43179">
    <property type="entry name" value="RHAMNOSYLTRANSFERASE WBBL"/>
    <property type="match status" value="1"/>
</dbReference>
<dbReference type="Pfam" id="PF00535">
    <property type="entry name" value="Glycos_transf_2"/>
    <property type="match status" value="1"/>
</dbReference>
<keyword evidence="2" id="KW-0808">Transferase</keyword>
<keyword evidence="2" id="KW-0328">Glycosyltransferase</keyword>
<proteinExistence type="predicted"/>
<organism evidence="2 3">
    <name type="scientific">Veillonella criceti</name>
    <dbReference type="NCBI Taxonomy" id="103891"/>
    <lineage>
        <taxon>Bacteria</taxon>
        <taxon>Bacillati</taxon>
        <taxon>Bacillota</taxon>
        <taxon>Negativicutes</taxon>
        <taxon>Veillonellales</taxon>
        <taxon>Veillonellaceae</taxon>
        <taxon>Veillonella</taxon>
    </lineage>
</organism>
<dbReference type="Gene3D" id="3.90.550.10">
    <property type="entry name" value="Spore Coat Polysaccharide Biosynthesis Protein SpsA, Chain A"/>
    <property type="match status" value="1"/>
</dbReference>
<dbReference type="PANTHER" id="PTHR43179:SF7">
    <property type="entry name" value="RHAMNOSYLTRANSFERASE WBBL"/>
    <property type="match status" value="1"/>
</dbReference>
<dbReference type="AlphaFoldDB" id="A0A380NPB4"/>
<dbReference type="EMBL" id="UHIO01000001">
    <property type="protein sequence ID" value="SUP44762.1"/>
    <property type="molecule type" value="Genomic_DNA"/>
</dbReference>
<feature type="domain" description="Glycosyltransferase 2-like" evidence="1">
    <location>
        <begin position="12"/>
        <end position="148"/>
    </location>
</feature>
<dbReference type="Proteomes" id="UP000255367">
    <property type="component" value="Unassembled WGS sequence"/>
</dbReference>
<name>A0A380NPB4_9FIRM</name>
<dbReference type="RefSeq" id="WP_115310902.1">
    <property type="nucleotide sequence ID" value="NZ_UHIO01000001.1"/>
</dbReference>
<sequence>MEIQKIACVVLNYNDAEETIKYVSWVKELDFYSIIIVVDNNSSDGSYELLKQLSCEKVYVVQSDKNGGYGYGNNFGIRIAKEKYQCDMAFISNPDVSYSEESIANMVKYLNENPTCAAVTGLQYNGFTKKPIKDIAWKLPTYKNCLLINLYLGRKFNKDMYYQLSEKYEIVDCIPGAFLGVKIDEFLLCGGYDERLFLYCEEATLAYRLKEQGLYTCLLTNESYFHYVSTSISKNIPNAVKRHKLLLNSYYFYIENYLKVNFSKRILAKLVFKVSILEEYLKTFIRSVKN</sequence>
<evidence type="ECO:0000313" key="2">
    <source>
        <dbReference type="EMBL" id="SUP44762.1"/>
    </source>
</evidence>
<dbReference type="GO" id="GO:0016757">
    <property type="term" value="F:glycosyltransferase activity"/>
    <property type="evidence" value="ECO:0007669"/>
    <property type="project" value="UniProtKB-KW"/>
</dbReference>
<protein>
    <submittedName>
        <fullName evidence="2">dTDP-Rha:alpha-D-GlcNAc-pyrophosphate polyprenol, alpha-3-L-rhamnosyltransferase</fullName>
        <ecNumber evidence="2">2.4.-.-</ecNumber>
    </submittedName>
</protein>
<dbReference type="InterPro" id="IPR029044">
    <property type="entry name" value="Nucleotide-diphossugar_trans"/>
</dbReference>
<keyword evidence="3" id="KW-1185">Reference proteome</keyword>